<dbReference type="InterPro" id="IPR050834">
    <property type="entry name" value="Glycosyltransf_2"/>
</dbReference>
<protein>
    <submittedName>
        <fullName evidence="2">Glycosyltransferase family 2 protein</fullName>
    </submittedName>
</protein>
<dbReference type="EMBL" id="JAFCJH010000016">
    <property type="protein sequence ID" value="MBR0797138.1"/>
    <property type="molecule type" value="Genomic_DNA"/>
</dbReference>
<dbReference type="CDD" id="cd00761">
    <property type="entry name" value="Glyco_tranf_GTA_type"/>
    <property type="match status" value="1"/>
</dbReference>
<gene>
    <name evidence="2" type="ORF">JQ615_17235</name>
</gene>
<comment type="caution">
    <text evidence="2">The sequence shown here is derived from an EMBL/GenBank/DDBJ whole genome shotgun (WGS) entry which is preliminary data.</text>
</comment>
<dbReference type="PANTHER" id="PTHR43685">
    <property type="entry name" value="GLYCOSYLTRANSFERASE"/>
    <property type="match status" value="1"/>
</dbReference>
<dbReference type="RefSeq" id="WP_212395620.1">
    <property type="nucleotide sequence ID" value="NZ_JAFCJH010000016.1"/>
</dbReference>
<reference evidence="3" key="1">
    <citation type="journal article" date="2021" name="ISME J.">
        <title>Evolutionary origin and ecological implication of a unique nif island in free-living Bradyrhizobium lineages.</title>
        <authorList>
            <person name="Tao J."/>
        </authorList>
    </citation>
    <scope>NUCLEOTIDE SEQUENCE [LARGE SCALE GENOMIC DNA]</scope>
    <source>
        <strain evidence="3">SZCCT0434</strain>
    </source>
</reference>
<name>A0ABS5FK32_9BRAD</name>
<feature type="domain" description="Glycosyltransferase 2-like" evidence="1">
    <location>
        <begin position="7"/>
        <end position="183"/>
    </location>
</feature>
<dbReference type="Pfam" id="PF00535">
    <property type="entry name" value="Glycos_transf_2"/>
    <property type="match status" value="1"/>
</dbReference>
<dbReference type="InterPro" id="IPR001173">
    <property type="entry name" value="Glyco_trans_2-like"/>
</dbReference>
<evidence type="ECO:0000313" key="3">
    <source>
        <dbReference type="Proteomes" id="UP001315278"/>
    </source>
</evidence>
<evidence type="ECO:0000313" key="2">
    <source>
        <dbReference type="EMBL" id="MBR0797138.1"/>
    </source>
</evidence>
<dbReference type="PANTHER" id="PTHR43685:SF2">
    <property type="entry name" value="GLYCOSYLTRANSFERASE 2-LIKE DOMAIN-CONTAINING PROTEIN"/>
    <property type="match status" value="1"/>
</dbReference>
<dbReference type="SUPFAM" id="SSF53448">
    <property type="entry name" value="Nucleotide-diphospho-sugar transferases"/>
    <property type="match status" value="1"/>
</dbReference>
<dbReference type="Gene3D" id="3.90.550.10">
    <property type="entry name" value="Spore Coat Polysaccharide Biosynthesis Protein SpsA, Chain A"/>
    <property type="match status" value="1"/>
</dbReference>
<sequence length="290" mass="32598">MADRRVSAIVIVYNGAEFLRDAIASIVGQTLTDWELIVVDDGSTDQSASIAEEFVALRPDQIRLVRHEDCRNHGMSAARNLGIAQARGKYIAFLDADDEWLPNKLLDQVAVLEANPALGMVYGRTTIWYSWQSPPSGEDFHYALGVTPGRAYDPPILFENLLRNVYQTPTTCNALISRRVAIEVGCFDDAFKGMFEDQVFFAKVMMSAPVFVSDVVWAKYRQHADSASVASQSAGADESARLRFLRWTAGYLLRRRGVRIRTWLRFSRVFVAAWRDTLNVRKANRAGSRP</sequence>
<proteinExistence type="predicted"/>
<dbReference type="InterPro" id="IPR029044">
    <property type="entry name" value="Nucleotide-diphossugar_trans"/>
</dbReference>
<evidence type="ECO:0000259" key="1">
    <source>
        <dbReference type="Pfam" id="PF00535"/>
    </source>
</evidence>
<dbReference type="Proteomes" id="UP001315278">
    <property type="component" value="Unassembled WGS sequence"/>
</dbReference>
<organism evidence="2 3">
    <name type="scientific">Bradyrhizobium jicamae</name>
    <dbReference type="NCBI Taxonomy" id="280332"/>
    <lineage>
        <taxon>Bacteria</taxon>
        <taxon>Pseudomonadati</taxon>
        <taxon>Pseudomonadota</taxon>
        <taxon>Alphaproteobacteria</taxon>
        <taxon>Hyphomicrobiales</taxon>
        <taxon>Nitrobacteraceae</taxon>
        <taxon>Bradyrhizobium</taxon>
    </lineage>
</organism>
<keyword evidence="3" id="KW-1185">Reference proteome</keyword>
<accession>A0ABS5FK32</accession>